<dbReference type="EMBL" id="CP070499">
    <property type="protein sequence ID" value="QSB17578.1"/>
    <property type="molecule type" value="Genomic_DNA"/>
</dbReference>
<evidence type="ECO:0000259" key="2">
    <source>
        <dbReference type="Pfam" id="PF10756"/>
    </source>
</evidence>
<proteinExistence type="predicted"/>
<keyword evidence="4" id="KW-1185">Reference proteome</keyword>
<gene>
    <name evidence="3" type="ORF">JQS43_25605</name>
</gene>
<keyword evidence="1" id="KW-0472">Membrane</keyword>
<evidence type="ECO:0000256" key="1">
    <source>
        <dbReference type="SAM" id="Phobius"/>
    </source>
</evidence>
<dbReference type="InterPro" id="IPR019692">
    <property type="entry name" value="CFP-6_PH"/>
</dbReference>
<dbReference type="Pfam" id="PF10756">
    <property type="entry name" value="bPH_6"/>
    <property type="match status" value="1"/>
</dbReference>
<feature type="domain" description="Low molecular weight protein antigen 6 PH" evidence="2">
    <location>
        <begin position="55"/>
        <end position="126"/>
    </location>
</feature>
<dbReference type="KEGG" id="nhy:JQS43_25605"/>
<dbReference type="Proteomes" id="UP000662857">
    <property type="component" value="Chromosome"/>
</dbReference>
<organism evidence="3 4">
    <name type="scientific">Natronosporangium hydrolyticum</name>
    <dbReference type="NCBI Taxonomy" id="2811111"/>
    <lineage>
        <taxon>Bacteria</taxon>
        <taxon>Bacillati</taxon>
        <taxon>Actinomycetota</taxon>
        <taxon>Actinomycetes</taxon>
        <taxon>Micromonosporales</taxon>
        <taxon>Micromonosporaceae</taxon>
        <taxon>Natronosporangium</taxon>
    </lineage>
</organism>
<evidence type="ECO:0000313" key="4">
    <source>
        <dbReference type="Proteomes" id="UP000662857"/>
    </source>
</evidence>
<reference evidence="3" key="1">
    <citation type="submission" date="2021-02" db="EMBL/GenBank/DDBJ databases">
        <title>Natrosporangium hydrolyticum gen. nov., sp. nov, a haloalkaliphilic actinobacterium from a soda solonchak soil.</title>
        <authorList>
            <person name="Sorokin D.Y."/>
            <person name="Khijniak T.V."/>
            <person name="Zakharycheva A.P."/>
            <person name="Boueva O.V."/>
            <person name="Ariskina E.V."/>
            <person name="Hahnke R.L."/>
            <person name="Bunk B."/>
            <person name="Sproer C."/>
            <person name="Schumann P."/>
            <person name="Evtushenko L.I."/>
            <person name="Kublanov I.V."/>
        </authorList>
    </citation>
    <scope>NUCLEOTIDE SEQUENCE</scope>
    <source>
        <strain evidence="3">DSM 106523</strain>
    </source>
</reference>
<keyword evidence="1" id="KW-0812">Transmembrane</keyword>
<keyword evidence="1" id="KW-1133">Transmembrane helix</keyword>
<evidence type="ECO:0000313" key="3">
    <source>
        <dbReference type="EMBL" id="QSB17578.1"/>
    </source>
</evidence>
<dbReference type="AlphaFoldDB" id="A0A895YU36"/>
<protein>
    <submittedName>
        <fullName evidence="3">PH domain-containing protein</fullName>
    </submittedName>
</protein>
<feature type="transmembrane region" description="Helical" evidence="1">
    <location>
        <begin position="30"/>
        <end position="48"/>
    </location>
</feature>
<sequence>MPRKVPIGKLVVAALLAAVAAPGVLASGQWWQYALAIAAVVGLIGWAARDLIAPVRLTADPDGLTMLSGFARQHRVTWSEVERIRVDARRHSRMLEVDTGEQLYLFSRYDLDADLDEVVAELTSIRAEARP</sequence>
<accession>A0A895YU36</accession>
<name>A0A895YU36_9ACTN</name>